<evidence type="ECO:0000313" key="2">
    <source>
        <dbReference type="EnsemblPlants" id="OBART03G26760.1"/>
    </source>
</evidence>
<dbReference type="AlphaFoldDB" id="A0A0D3FLH8"/>
<accession>A0A0D3FLH8</accession>
<feature type="chain" id="PRO_5002275743" evidence="1">
    <location>
        <begin position="22"/>
        <end position="75"/>
    </location>
</feature>
<keyword evidence="1" id="KW-0732">Signal</keyword>
<sequence>MSMRKLIRLTVILALFVAAVAVSQCAAAEAAAAAGGMMRPRPPRRAAADWHVAAVSASPPANVTANLGAAYENNK</sequence>
<dbReference type="Proteomes" id="UP000026960">
    <property type="component" value="Chromosome 3"/>
</dbReference>
<keyword evidence="3" id="KW-1185">Reference proteome</keyword>
<organism evidence="2">
    <name type="scientific">Oryza barthii</name>
    <dbReference type="NCBI Taxonomy" id="65489"/>
    <lineage>
        <taxon>Eukaryota</taxon>
        <taxon>Viridiplantae</taxon>
        <taxon>Streptophyta</taxon>
        <taxon>Embryophyta</taxon>
        <taxon>Tracheophyta</taxon>
        <taxon>Spermatophyta</taxon>
        <taxon>Magnoliopsida</taxon>
        <taxon>Liliopsida</taxon>
        <taxon>Poales</taxon>
        <taxon>Poaceae</taxon>
        <taxon>BOP clade</taxon>
        <taxon>Oryzoideae</taxon>
        <taxon>Oryzeae</taxon>
        <taxon>Oryzinae</taxon>
        <taxon>Oryza</taxon>
    </lineage>
</organism>
<dbReference type="PaxDb" id="65489-OBART03G26760.1"/>
<evidence type="ECO:0000256" key="1">
    <source>
        <dbReference type="SAM" id="SignalP"/>
    </source>
</evidence>
<proteinExistence type="predicted"/>
<reference evidence="2" key="1">
    <citation type="journal article" date="2009" name="Rice">
        <title>De Novo Next Generation Sequencing of Plant Genomes.</title>
        <authorList>
            <person name="Rounsley S."/>
            <person name="Marri P.R."/>
            <person name="Yu Y."/>
            <person name="He R."/>
            <person name="Sisneros N."/>
            <person name="Goicoechea J.L."/>
            <person name="Lee S.J."/>
            <person name="Angelova A."/>
            <person name="Kudrna D."/>
            <person name="Luo M."/>
            <person name="Affourtit J."/>
            <person name="Desany B."/>
            <person name="Knight J."/>
            <person name="Niazi F."/>
            <person name="Egholm M."/>
            <person name="Wing R.A."/>
        </authorList>
    </citation>
    <scope>NUCLEOTIDE SEQUENCE [LARGE SCALE GENOMIC DNA]</scope>
    <source>
        <strain evidence="2">cv. IRGC 105608</strain>
    </source>
</reference>
<evidence type="ECO:0000313" key="3">
    <source>
        <dbReference type="Proteomes" id="UP000026960"/>
    </source>
</evidence>
<reference evidence="2" key="2">
    <citation type="submission" date="2015-03" db="UniProtKB">
        <authorList>
            <consortium name="EnsemblPlants"/>
        </authorList>
    </citation>
    <scope>IDENTIFICATION</scope>
</reference>
<feature type="signal peptide" evidence="1">
    <location>
        <begin position="1"/>
        <end position="21"/>
    </location>
</feature>
<name>A0A0D3FLH8_9ORYZ</name>
<dbReference type="EnsemblPlants" id="OBART03G26760.1">
    <property type="protein sequence ID" value="OBART03G26760.1"/>
    <property type="gene ID" value="OBART03G26760"/>
</dbReference>
<protein>
    <submittedName>
        <fullName evidence="2">Uncharacterized protein</fullName>
    </submittedName>
</protein>
<dbReference type="HOGENOM" id="CLU_2472882_0_0_1"/>
<dbReference type="Gramene" id="OBART03G26760.1">
    <property type="protein sequence ID" value="OBART03G26760.1"/>
    <property type="gene ID" value="OBART03G26760"/>
</dbReference>